<reference evidence="2 3" key="1">
    <citation type="submission" date="2015-10" db="EMBL/GenBank/DDBJ databases">
        <title>Conservation of the essential genome among Caulobacter and Brevundimonas species.</title>
        <authorList>
            <person name="Scott D."/>
            <person name="Ely B."/>
        </authorList>
    </citation>
    <scope>NUCLEOTIDE SEQUENCE [LARGE SCALE GENOMIC DNA]</scope>
    <source>
        <strain evidence="2 3">CB4</strain>
    </source>
</reference>
<evidence type="ECO:0000313" key="2">
    <source>
        <dbReference type="EMBL" id="ALL13135.1"/>
    </source>
</evidence>
<dbReference type="RefSeq" id="WP_062145845.1">
    <property type="nucleotide sequence ID" value="NZ_CP013002.1"/>
</dbReference>
<evidence type="ECO:0000313" key="3">
    <source>
        <dbReference type="Proteomes" id="UP000056905"/>
    </source>
</evidence>
<dbReference type="CDD" id="cd02440">
    <property type="entry name" value="AdoMet_MTases"/>
    <property type="match status" value="1"/>
</dbReference>
<organism evidence="2 3">
    <name type="scientific">Caulobacter henricii</name>
    <dbReference type="NCBI Taxonomy" id="69395"/>
    <lineage>
        <taxon>Bacteria</taxon>
        <taxon>Pseudomonadati</taxon>
        <taxon>Pseudomonadota</taxon>
        <taxon>Alphaproteobacteria</taxon>
        <taxon>Caulobacterales</taxon>
        <taxon>Caulobacteraceae</taxon>
        <taxon>Caulobacter</taxon>
    </lineage>
</organism>
<dbReference type="EMBL" id="CP013002">
    <property type="protein sequence ID" value="ALL13135.1"/>
    <property type="molecule type" value="Genomic_DNA"/>
</dbReference>
<proteinExistence type="predicted"/>
<dbReference type="Gene3D" id="3.40.50.150">
    <property type="entry name" value="Vaccinia Virus protein VP39"/>
    <property type="match status" value="1"/>
</dbReference>
<evidence type="ECO:0000259" key="1">
    <source>
        <dbReference type="Pfam" id="PF08241"/>
    </source>
</evidence>
<gene>
    <name evidence="2" type="ORF">AQ619_07095</name>
</gene>
<dbReference type="PANTHER" id="PTHR43861">
    <property type="entry name" value="TRANS-ACONITATE 2-METHYLTRANSFERASE-RELATED"/>
    <property type="match status" value="1"/>
</dbReference>
<dbReference type="Proteomes" id="UP000056905">
    <property type="component" value="Chromosome"/>
</dbReference>
<name>A0A0P0NZ06_9CAUL</name>
<protein>
    <recommendedName>
        <fullName evidence="1">Methyltransferase type 11 domain-containing protein</fullName>
    </recommendedName>
</protein>
<dbReference type="InterPro" id="IPR029063">
    <property type="entry name" value="SAM-dependent_MTases_sf"/>
</dbReference>
<dbReference type="KEGG" id="chq:AQ619_07095"/>
<dbReference type="Pfam" id="PF08241">
    <property type="entry name" value="Methyltransf_11"/>
    <property type="match status" value="1"/>
</dbReference>
<dbReference type="InterPro" id="IPR013216">
    <property type="entry name" value="Methyltransf_11"/>
</dbReference>
<dbReference type="OrthoDB" id="5449367at2"/>
<dbReference type="AlphaFoldDB" id="A0A0P0NZ06"/>
<dbReference type="GO" id="GO:0008757">
    <property type="term" value="F:S-adenosylmethionine-dependent methyltransferase activity"/>
    <property type="evidence" value="ECO:0007669"/>
    <property type="project" value="InterPro"/>
</dbReference>
<accession>A0A0P0NZ06</accession>
<feature type="domain" description="Methyltransferase type 11" evidence="1">
    <location>
        <begin position="51"/>
        <end position="142"/>
    </location>
</feature>
<keyword evidence="3" id="KW-1185">Reference proteome</keyword>
<sequence>MRWPKVKQLEAILETVDRRRDVRMVDTLEYDIPQQLVAMLDGCADTYMEALDLGCGAGQVLAALERRVGRATGVDTSGTLLERAAQCGYDALTQDDVLEFCEKCQTRFDLVLATNVLNYFGELNRLFSEIHRLLVPGGHFAFSVERGDRSWALQESGRFSHGLSYLTQLAQERFDVLDCRMARIGNDGGRAVIGLLQVWRRL</sequence>
<dbReference type="PANTHER" id="PTHR43861:SF1">
    <property type="entry name" value="TRANS-ACONITATE 2-METHYLTRANSFERASE"/>
    <property type="match status" value="1"/>
</dbReference>
<dbReference type="SUPFAM" id="SSF53335">
    <property type="entry name" value="S-adenosyl-L-methionine-dependent methyltransferases"/>
    <property type="match status" value="1"/>
</dbReference>